<dbReference type="AlphaFoldDB" id="A0A5C4SHN9"/>
<dbReference type="InterPro" id="IPR026341">
    <property type="entry name" value="T9SS_type_B"/>
</dbReference>
<comment type="caution">
    <text evidence="1">The sequence shown here is derived from an EMBL/GenBank/DDBJ whole genome shotgun (WGS) entry which is preliminary data.</text>
</comment>
<dbReference type="Gene3D" id="2.130.10.10">
    <property type="entry name" value="YVTN repeat-like/Quinoprotein amine dehydrogenase"/>
    <property type="match status" value="1"/>
</dbReference>
<accession>A0A5C4SHN9</accession>
<proteinExistence type="predicted"/>
<organism evidence="1 2">
    <name type="scientific">Allotamlana fucoidanivorans</name>
    <dbReference type="NCBI Taxonomy" id="2583814"/>
    <lineage>
        <taxon>Bacteria</taxon>
        <taxon>Pseudomonadati</taxon>
        <taxon>Bacteroidota</taxon>
        <taxon>Flavobacteriia</taxon>
        <taxon>Flavobacteriales</taxon>
        <taxon>Flavobacteriaceae</taxon>
        <taxon>Allotamlana</taxon>
    </lineage>
</organism>
<dbReference type="RefSeq" id="WP_139698106.1">
    <property type="nucleotide sequence ID" value="NZ_CP074074.1"/>
</dbReference>
<dbReference type="EMBL" id="VDCS01000011">
    <property type="protein sequence ID" value="TNJ43189.1"/>
    <property type="molecule type" value="Genomic_DNA"/>
</dbReference>
<dbReference type="Proteomes" id="UP000308713">
    <property type="component" value="Unassembled WGS sequence"/>
</dbReference>
<name>A0A5C4SHN9_9FLAO</name>
<dbReference type="InterPro" id="IPR015943">
    <property type="entry name" value="WD40/YVTN_repeat-like_dom_sf"/>
</dbReference>
<evidence type="ECO:0000313" key="2">
    <source>
        <dbReference type="Proteomes" id="UP000308713"/>
    </source>
</evidence>
<reference evidence="1 2" key="1">
    <citation type="submission" date="2019-05" db="EMBL/GenBank/DDBJ databases">
        <title>Tamlana fucoidanivorans sp. nov., isolated from the surface of algae collected from Fujian province in China.</title>
        <authorList>
            <person name="Li J."/>
        </authorList>
    </citation>
    <scope>NUCLEOTIDE SEQUENCE [LARGE SCALE GENOMIC DNA]</scope>
    <source>
        <strain evidence="1 2">CW2-9</strain>
    </source>
</reference>
<dbReference type="Pfam" id="PF13585">
    <property type="entry name" value="CHU_C"/>
    <property type="match status" value="1"/>
</dbReference>
<dbReference type="SUPFAM" id="SSF82171">
    <property type="entry name" value="DPP6 N-terminal domain-like"/>
    <property type="match status" value="1"/>
</dbReference>
<protein>
    <submittedName>
        <fullName evidence="1">T9SS type B sorting domain-containing protein</fullName>
    </submittedName>
</protein>
<gene>
    <name evidence="1" type="ORF">FGF67_12610</name>
</gene>
<dbReference type="OrthoDB" id="9765926at2"/>
<evidence type="ECO:0000313" key="1">
    <source>
        <dbReference type="EMBL" id="TNJ43189.1"/>
    </source>
</evidence>
<sequence length="902" mass="99824">MKNILFYICCATFFCGFTQNEASNWYFGFNSGITFNSANNTVTPLTNGSLSTIEGCASISDDTGNLLFYTDGITVWNKNHAVMTNGLGLLGDPSSTQSAIIVPKPDSDTIFYIFTVDDYTFEQPHFGLNYSTVDMSLDNGLGAITNKNVQLLKQCSEKITAVIKDCISGSIWVIAFADASGDLDFFNTFHAFEVNNLGVEIKAVTSTFLQSIFDPRGYLKLSPDGTKMVCANMTDGLFVYDFDSKNGTVSNQQEIVIQGASNYPYGVEFSPSGALLYVHSSNDYFDFENRENNNNPASHKSVLTQFNLLALDISASAIILDNRNLYRGALQLGPNGKIYRALSKTYNTGTSFLGAINTPDQIGIGCNYQHNAINLGSKLSSQGLPPFIASFFGEKIDIIKNGESSKNLALCDGTIYTLSANTYPGASYVWSKDKTILYETSNQLEVSESGQYELYINPNNGDCAIEGEAYVQFYPNPEAFDYLLLQCDEDGLLDGKTFFNLNEASAALSGNSKDVFIKFYTDISRTNEVNGDVFQNTSNPQTIYSEVINSKTGCFSHSELTLQVSLTDSNDITISHCDDDGLDDGHYQFNLNDYKNKITEGLPTGLDIAFYENYDDALLEQNKLDSLYTNTIASSHSIFARAENTNGCYGISSILLTVFPLPNMKSDETPYYCLNKFPEMITLDAGIINDSHSNYTYNWSNGATSYSINVNTIGSYTVTATNANGCQKSKTITIEPSNVATLNDINITDASSNNTITVLASGEGIYQYQLVDDKNNVIAPFQEDNIFYHVFPGIYRVYIKDIKNDCGEISKSLSVIGFPKYFSPNNDGVNDTWQIYGITEAFQPNTKIQIFNRFGKLIKEISPLGEGWNGQLNGQYLPNDDYWFMVKLQDGRVYKNHFTLKR</sequence>
<dbReference type="NCBIfam" id="TIGR04131">
    <property type="entry name" value="Bac_Flav_CTERM"/>
    <property type="match status" value="1"/>
</dbReference>
<keyword evidence="2" id="KW-1185">Reference proteome</keyword>